<gene>
    <name evidence="3" type="ORF">Tci_581216</name>
</gene>
<protein>
    <recommendedName>
        <fullName evidence="4">Reverse transcriptase domain-containing protein</fullName>
    </recommendedName>
</protein>
<keyword evidence="2" id="KW-0472">Membrane</keyword>
<proteinExistence type="predicted"/>
<reference evidence="3" key="1">
    <citation type="journal article" date="2019" name="Sci. Rep.">
        <title>Draft genome of Tanacetum cinerariifolium, the natural source of mosquito coil.</title>
        <authorList>
            <person name="Yamashiro T."/>
            <person name="Shiraishi A."/>
            <person name="Satake H."/>
            <person name="Nakayama K."/>
        </authorList>
    </citation>
    <scope>NUCLEOTIDE SEQUENCE</scope>
</reference>
<name>A0A699J3P1_TANCI</name>
<keyword evidence="2" id="KW-0812">Transmembrane</keyword>
<keyword evidence="2" id="KW-1133">Transmembrane helix</keyword>
<comment type="caution">
    <text evidence="3">The sequence shown here is derived from an EMBL/GenBank/DDBJ whole genome shotgun (WGS) entry which is preliminary data.</text>
</comment>
<feature type="region of interest" description="Disordered" evidence="1">
    <location>
        <begin position="91"/>
        <end position="127"/>
    </location>
</feature>
<accession>A0A699J3P1</accession>
<feature type="transmembrane region" description="Helical" evidence="2">
    <location>
        <begin position="148"/>
        <end position="172"/>
    </location>
</feature>
<dbReference type="AlphaFoldDB" id="A0A699J3P1"/>
<sequence length="187" mass="21311">MPPDSIPLRHAFLGVLHKSSPRPPEELNAEIANTIVESILSSPILVQDGDSQREEIDIVTKIDDVLPPSVENDDDSKEDIHFLEKLLSDNSIPLTEDESSNSDHQDNPSFPRPPLEPPDAEFDFKPNSGEEYSVVMNDRNENDKDDDYFPFMIVIWIFMPYLIYFKMFLYFLSAESEDTIFDPGSSV</sequence>
<dbReference type="EMBL" id="BKCJ010367729">
    <property type="protein sequence ID" value="GFA09244.1"/>
    <property type="molecule type" value="Genomic_DNA"/>
</dbReference>
<organism evidence="3">
    <name type="scientific">Tanacetum cinerariifolium</name>
    <name type="common">Dalmatian daisy</name>
    <name type="synonym">Chrysanthemum cinerariifolium</name>
    <dbReference type="NCBI Taxonomy" id="118510"/>
    <lineage>
        <taxon>Eukaryota</taxon>
        <taxon>Viridiplantae</taxon>
        <taxon>Streptophyta</taxon>
        <taxon>Embryophyta</taxon>
        <taxon>Tracheophyta</taxon>
        <taxon>Spermatophyta</taxon>
        <taxon>Magnoliopsida</taxon>
        <taxon>eudicotyledons</taxon>
        <taxon>Gunneridae</taxon>
        <taxon>Pentapetalae</taxon>
        <taxon>asterids</taxon>
        <taxon>campanulids</taxon>
        <taxon>Asterales</taxon>
        <taxon>Asteraceae</taxon>
        <taxon>Asteroideae</taxon>
        <taxon>Anthemideae</taxon>
        <taxon>Anthemidinae</taxon>
        <taxon>Tanacetum</taxon>
    </lineage>
</organism>
<evidence type="ECO:0000256" key="2">
    <source>
        <dbReference type="SAM" id="Phobius"/>
    </source>
</evidence>
<evidence type="ECO:0008006" key="4">
    <source>
        <dbReference type="Google" id="ProtNLM"/>
    </source>
</evidence>
<evidence type="ECO:0000256" key="1">
    <source>
        <dbReference type="SAM" id="MobiDB-lite"/>
    </source>
</evidence>
<evidence type="ECO:0000313" key="3">
    <source>
        <dbReference type="EMBL" id="GFA09244.1"/>
    </source>
</evidence>